<gene>
    <name evidence="1" type="ORF">NDU88_008509</name>
</gene>
<comment type="caution">
    <text evidence="1">The sequence shown here is derived from an EMBL/GenBank/DDBJ whole genome shotgun (WGS) entry which is preliminary data.</text>
</comment>
<reference evidence="1" key="1">
    <citation type="journal article" date="2022" name="bioRxiv">
        <title>Sequencing and chromosome-scale assembly of the giantPleurodeles waltlgenome.</title>
        <authorList>
            <person name="Brown T."/>
            <person name="Elewa A."/>
            <person name="Iarovenko S."/>
            <person name="Subramanian E."/>
            <person name="Araus A.J."/>
            <person name="Petzold A."/>
            <person name="Susuki M."/>
            <person name="Suzuki K.-i.T."/>
            <person name="Hayashi T."/>
            <person name="Toyoda A."/>
            <person name="Oliveira C."/>
            <person name="Osipova E."/>
            <person name="Leigh N.D."/>
            <person name="Simon A."/>
            <person name="Yun M.H."/>
        </authorList>
    </citation>
    <scope>NUCLEOTIDE SEQUENCE</scope>
    <source>
        <strain evidence="1">20211129_DDA</strain>
        <tissue evidence="1">Liver</tissue>
    </source>
</reference>
<organism evidence="1 2">
    <name type="scientific">Pleurodeles waltl</name>
    <name type="common">Iberian ribbed newt</name>
    <dbReference type="NCBI Taxonomy" id="8319"/>
    <lineage>
        <taxon>Eukaryota</taxon>
        <taxon>Metazoa</taxon>
        <taxon>Chordata</taxon>
        <taxon>Craniata</taxon>
        <taxon>Vertebrata</taxon>
        <taxon>Euteleostomi</taxon>
        <taxon>Amphibia</taxon>
        <taxon>Batrachia</taxon>
        <taxon>Caudata</taxon>
        <taxon>Salamandroidea</taxon>
        <taxon>Salamandridae</taxon>
        <taxon>Pleurodelinae</taxon>
        <taxon>Pleurodeles</taxon>
    </lineage>
</organism>
<dbReference type="Proteomes" id="UP001066276">
    <property type="component" value="Chromosome 9"/>
</dbReference>
<name>A0AAV7N7D9_PLEWA</name>
<evidence type="ECO:0000313" key="2">
    <source>
        <dbReference type="Proteomes" id="UP001066276"/>
    </source>
</evidence>
<accession>A0AAV7N7D9</accession>
<evidence type="ECO:0000313" key="1">
    <source>
        <dbReference type="EMBL" id="KAJ1111172.1"/>
    </source>
</evidence>
<dbReference type="AlphaFoldDB" id="A0AAV7N7D9"/>
<proteinExistence type="predicted"/>
<protein>
    <submittedName>
        <fullName evidence="1">Uncharacterized protein</fullName>
    </submittedName>
</protein>
<keyword evidence="2" id="KW-1185">Reference proteome</keyword>
<dbReference type="EMBL" id="JANPWB010000013">
    <property type="protein sequence ID" value="KAJ1111172.1"/>
    <property type="molecule type" value="Genomic_DNA"/>
</dbReference>
<sequence length="481" mass="51176">MAPAVTVGCLNLYWSLRRPCMALAVTVGCLSLYTGVWDGLAWHWLSLWGVSVSILKSETALHGTGCHCGVSQSILESETALHGTGCHCGVSQSLYWSLRWRCMAPAVTVGCLSLYWSLGRPCMAPAVTVGSLVSIGPCDGLAWHRLSLWGVSVSILESETALHGTGCHCGVSQSILESETALHGTGCHCGVSQSLYWSLRWRCMAPAVTVGCLSLYWSLGRPCMASAVTVGSLVSIGPCDGLAWHWLSLWGVSVSILESEMALHGTDCHCGVSQSLYWSLGRPCMALTVTVGCLSLYWSLRRPCMAPAVTVGCLSLYWSLRRPCMALTVTVGSLVSIDPCDGLAWHWLSLWGVSVSILESETALHGTGCHCGVSQSILESGTALHGTGCHCGVSQSIVESETALHGTCCHCGVSQSIVESETALHGTGCHCGVSQSLYWSLRRPCMAPAVTVGCLSLYTGVWDGLAWHWLSLWGVSVYTGV</sequence>